<dbReference type="InterPro" id="IPR036388">
    <property type="entry name" value="WH-like_DNA-bd_sf"/>
</dbReference>
<dbReference type="Proteomes" id="UP000515823">
    <property type="component" value="Chromosome"/>
</dbReference>
<name>A0A7G9G2I1_9FIRM</name>
<dbReference type="InterPro" id="IPR036390">
    <property type="entry name" value="WH_DNA-bd_sf"/>
</dbReference>
<dbReference type="KEGG" id="qdo:H9Q78_11230"/>
<dbReference type="GO" id="GO:0003700">
    <property type="term" value="F:DNA-binding transcription factor activity"/>
    <property type="evidence" value="ECO:0007669"/>
    <property type="project" value="InterPro"/>
</dbReference>
<evidence type="ECO:0000313" key="2">
    <source>
        <dbReference type="Proteomes" id="UP000515823"/>
    </source>
</evidence>
<protein>
    <submittedName>
        <fullName evidence="1">Transcriptional repressor</fullName>
    </submittedName>
</protein>
<dbReference type="InterPro" id="IPR002481">
    <property type="entry name" value="FUR"/>
</dbReference>
<dbReference type="EMBL" id="CP060634">
    <property type="protein sequence ID" value="QNM05013.1"/>
    <property type="molecule type" value="Genomic_DNA"/>
</dbReference>
<gene>
    <name evidence="1" type="ORF">H9Q78_11230</name>
</gene>
<proteinExistence type="predicted"/>
<dbReference type="RefSeq" id="WP_249301779.1">
    <property type="nucleotide sequence ID" value="NZ_CP060634.1"/>
</dbReference>
<dbReference type="GO" id="GO:0045892">
    <property type="term" value="P:negative regulation of DNA-templated transcription"/>
    <property type="evidence" value="ECO:0007669"/>
    <property type="project" value="TreeGrafter"/>
</dbReference>
<dbReference type="GO" id="GO:1900376">
    <property type="term" value="P:regulation of secondary metabolite biosynthetic process"/>
    <property type="evidence" value="ECO:0007669"/>
    <property type="project" value="TreeGrafter"/>
</dbReference>
<dbReference type="Pfam" id="PF01475">
    <property type="entry name" value="FUR"/>
    <property type="match status" value="1"/>
</dbReference>
<organism evidence="1 2">
    <name type="scientific">Qiania dongpingensis</name>
    <dbReference type="NCBI Taxonomy" id="2763669"/>
    <lineage>
        <taxon>Bacteria</taxon>
        <taxon>Bacillati</taxon>
        <taxon>Bacillota</taxon>
        <taxon>Clostridia</taxon>
        <taxon>Lachnospirales</taxon>
        <taxon>Lachnospiraceae</taxon>
        <taxon>Qiania</taxon>
    </lineage>
</organism>
<keyword evidence="2" id="KW-1185">Reference proteome</keyword>
<dbReference type="GO" id="GO:0000976">
    <property type="term" value="F:transcription cis-regulatory region binding"/>
    <property type="evidence" value="ECO:0007669"/>
    <property type="project" value="TreeGrafter"/>
</dbReference>
<dbReference type="PANTHER" id="PTHR33202">
    <property type="entry name" value="ZINC UPTAKE REGULATION PROTEIN"/>
    <property type="match status" value="1"/>
</dbReference>
<dbReference type="AlphaFoldDB" id="A0A7G9G2I1"/>
<dbReference type="GO" id="GO:0008270">
    <property type="term" value="F:zinc ion binding"/>
    <property type="evidence" value="ECO:0007669"/>
    <property type="project" value="TreeGrafter"/>
</dbReference>
<accession>A0A7G9G2I1</accession>
<dbReference type="Gene3D" id="1.10.10.10">
    <property type="entry name" value="Winged helix-like DNA-binding domain superfamily/Winged helix DNA-binding domain"/>
    <property type="match status" value="1"/>
</dbReference>
<dbReference type="PANTHER" id="PTHR33202:SF7">
    <property type="entry name" value="FERRIC UPTAKE REGULATION PROTEIN"/>
    <property type="match status" value="1"/>
</dbReference>
<evidence type="ECO:0000313" key="1">
    <source>
        <dbReference type="EMBL" id="QNM05013.1"/>
    </source>
</evidence>
<sequence length="135" mass="15741">MWNKERIIREMRSRGCRITEQRKILIEIIIKNKYHCSKEIYYEALKQDPSIGMATVYRTINVLQDMGILKKECSMSTQTAGWDFGCDMKCRIAYSGGAQAEEREDAELYEQIKGFLQQRGYLRGKDFRAVILVDG</sequence>
<reference evidence="1 2" key="1">
    <citation type="submission" date="2020-08" db="EMBL/GenBank/DDBJ databases">
        <authorList>
            <person name="Liu C."/>
            <person name="Sun Q."/>
        </authorList>
    </citation>
    <scope>NUCLEOTIDE SEQUENCE [LARGE SCALE GENOMIC DNA]</scope>
    <source>
        <strain evidence="1 2">NSJ-38</strain>
    </source>
</reference>
<dbReference type="SUPFAM" id="SSF46785">
    <property type="entry name" value="Winged helix' DNA-binding domain"/>
    <property type="match status" value="1"/>
</dbReference>